<dbReference type="EMBL" id="OV696699">
    <property type="protein sequence ID" value="CAH1245835.1"/>
    <property type="molecule type" value="Genomic_DNA"/>
</dbReference>
<reference evidence="3" key="1">
    <citation type="submission" date="2022-01" db="EMBL/GenBank/DDBJ databases">
        <authorList>
            <person name="Braso-Vives M."/>
        </authorList>
    </citation>
    <scope>NUCLEOTIDE SEQUENCE</scope>
</reference>
<keyword evidence="4" id="KW-1185">Reference proteome</keyword>
<feature type="domain" description="Mutator-like transposase" evidence="2">
    <location>
        <begin position="105"/>
        <end position="480"/>
    </location>
</feature>
<dbReference type="GO" id="GO:0000272">
    <property type="term" value="P:polysaccharide catabolic process"/>
    <property type="evidence" value="ECO:0007669"/>
    <property type="project" value="InterPro"/>
</dbReference>
<gene>
    <name evidence="3" type="primary">Hypp7563</name>
    <name evidence="3" type="ORF">BLAG_LOCUS8048</name>
</gene>
<feature type="region of interest" description="Disordered" evidence="1">
    <location>
        <begin position="353"/>
        <end position="374"/>
    </location>
</feature>
<dbReference type="SUPFAM" id="SSF51445">
    <property type="entry name" value="(Trans)glycosidases"/>
    <property type="match status" value="1"/>
</dbReference>
<proteinExistence type="predicted"/>
<evidence type="ECO:0000256" key="1">
    <source>
        <dbReference type="SAM" id="MobiDB-lite"/>
    </source>
</evidence>
<dbReference type="OrthoDB" id="6122456at2759"/>
<evidence type="ECO:0000259" key="2">
    <source>
        <dbReference type="Pfam" id="PF20700"/>
    </source>
</evidence>
<evidence type="ECO:0000313" key="3">
    <source>
        <dbReference type="EMBL" id="CAH1245835.1"/>
    </source>
</evidence>
<dbReference type="Pfam" id="PF20700">
    <property type="entry name" value="Mutator"/>
    <property type="match status" value="1"/>
</dbReference>
<protein>
    <submittedName>
        <fullName evidence="3">Hypp7563 protein</fullName>
    </submittedName>
</protein>
<name>A0A8J9Z291_BRALA</name>
<dbReference type="GO" id="GO:0004553">
    <property type="term" value="F:hydrolase activity, hydrolyzing O-glycosyl compounds"/>
    <property type="evidence" value="ECO:0007669"/>
    <property type="project" value="InterPro"/>
</dbReference>
<dbReference type="Proteomes" id="UP000838412">
    <property type="component" value="Chromosome 14"/>
</dbReference>
<evidence type="ECO:0000313" key="4">
    <source>
        <dbReference type="Proteomes" id="UP000838412"/>
    </source>
</evidence>
<dbReference type="PANTHER" id="PTHR37398">
    <property type="entry name" value="ENDO-BETA-1,4-MANNANASE"/>
    <property type="match status" value="1"/>
</dbReference>
<sequence length="739" mass="81869">MAARKKRGRKKNGRPHRAGQFRKGQKPWNKGLDLMQVKAISSYRRPTEDQEGLYVNKDRAGNILQNDTETLNEVGRTMVLRPTKLAGSRIARFLGKKVDSDEVEGYRIWHAKTAVRACASAQRDHDKHQPDCEGLVRLSFKGEIKKGLATVETLVCDTCKYASPKRKFYTETKRPGPGAKIAVPNLAVQIAMFNSPIGVRVLREMAAALDLPVPSKSGLQRMANRYSDLMVKKNEDDMETWREIIYDIHLQKGNPSGSGIPAEIDTRYQTPLRSARGKKPGQPSPNSVTSLAENVTPKKLAVAVHVRNKICPTHNLNEGRGKPVPAHKCPANIPEEAVIGDEKQAARDVAKKMLSGRRKTPAGQLVEDGDSSSSKGFKEVMMEETGQKVTAFKDIVHLGKGVRNRVTTTKWSKEMFPGQDQLERNRVRDRFGNDLCKRLNAEHKLARKRFPQKKEMAAKMKQVMEAIPYCYAGDHDRCVAGGWEIMNEPEGSLKIEHHSNPCYDTSFLQGTGAGWAQLDANGKPTWTDVPRQRVLRFINRQAAAIKEKAPKHLVTVGSWSELGQGVRNLYSDGCLQKAGGVPAGVLDFYQIHTYTHNGNYGSEAPFVVSDVSHYTALSGKPVVIGEFSQVRGGGLTMTEQFVLTHITINPSPGGGMTITEQFERAYSRGYAGAWSWHYLADRAADNATDAAATQLIGLRELRFKNDQTGGGCVRVNLNGSTNCCEKKPPCGQLNQYFYG</sequence>
<dbReference type="PANTHER" id="PTHR37398:SF3">
    <property type="entry name" value="GLYCOSIDE HYDROLASE FAMILY 5 DOMAIN-CONTAINING PROTEIN"/>
    <property type="match status" value="1"/>
</dbReference>
<dbReference type="AlphaFoldDB" id="A0A8J9Z291"/>
<dbReference type="InterPro" id="IPR049012">
    <property type="entry name" value="Mutator_transp_dom"/>
</dbReference>
<accession>A0A8J9Z291</accession>
<organism evidence="3 4">
    <name type="scientific">Branchiostoma lanceolatum</name>
    <name type="common">Common lancelet</name>
    <name type="synonym">Amphioxus lanceolatum</name>
    <dbReference type="NCBI Taxonomy" id="7740"/>
    <lineage>
        <taxon>Eukaryota</taxon>
        <taxon>Metazoa</taxon>
        <taxon>Chordata</taxon>
        <taxon>Cephalochordata</taxon>
        <taxon>Leptocardii</taxon>
        <taxon>Amphioxiformes</taxon>
        <taxon>Branchiostomatidae</taxon>
        <taxon>Branchiostoma</taxon>
    </lineage>
</organism>
<feature type="compositionally biased region" description="Basic residues" evidence="1">
    <location>
        <begin position="1"/>
        <end position="25"/>
    </location>
</feature>
<dbReference type="Gene3D" id="3.20.20.80">
    <property type="entry name" value="Glycosidases"/>
    <property type="match status" value="1"/>
</dbReference>
<feature type="region of interest" description="Disordered" evidence="1">
    <location>
        <begin position="1"/>
        <end position="28"/>
    </location>
</feature>
<dbReference type="InterPro" id="IPR017853">
    <property type="entry name" value="GH"/>
</dbReference>